<dbReference type="PROSITE" id="PS00036">
    <property type="entry name" value="BZIP_BASIC"/>
    <property type="match status" value="1"/>
</dbReference>
<organism evidence="3 4">
    <name type="scientific">Pseudomonas oryzihabitans</name>
    <dbReference type="NCBI Taxonomy" id="47885"/>
    <lineage>
        <taxon>Bacteria</taxon>
        <taxon>Pseudomonadati</taxon>
        <taxon>Pseudomonadota</taxon>
        <taxon>Gammaproteobacteria</taxon>
        <taxon>Pseudomonadales</taxon>
        <taxon>Pseudomonadaceae</taxon>
        <taxon>Pseudomonas</taxon>
    </lineage>
</organism>
<protein>
    <recommendedName>
        <fullName evidence="2">BZIP domain-containing protein</fullName>
    </recommendedName>
</protein>
<evidence type="ECO:0000313" key="4">
    <source>
        <dbReference type="Proteomes" id="UP000078356"/>
    </source>
</evidence>
<evidence type="ECO:0000256" key="1">
    <source>
        <dbReference type="SAM" id="MobiDB-lite"/>
    </source>
</evidence>
<dbReference type="EMBL" id="LWCR01000006">
    <property type="protein sequence ID" value="OAN31126.1"/>
    <property type="molecule type" value="Genomic_DNA"/>
</dbReference>
<proteinExistence type="predicted"/>
<dbReference type="InterPro" id="IPR004827">
    <property type="entry name" value="bZIP"/>
</dbReference>
<name>A0A178LLA4_9PSED</name>
<feature type="region of interest" description="Disordered" evidence="1">
    <location>
        <begin position="1"/>
        <end position="22"/>
    </location>
</feature>
<dbReference type="AlphaFoldDB" id="A0A178LLA4"/>
<dbReference type="GO" id="GO:0003700">
    <property type="term" value="F:DNA-binding transcription factor activity"/>
    <property type="evidence" value="ECO:0007669"/>
    <property type="project" value="InterPro"/>
</dbReference>
<accession>A0A178LLA4</accession>
<sequence length="91" mass="10074">MTQETPADRKRRLARNRQQARRDRIKARRAAIAAEFVKLEMGAGTRAALKRVCEAGQFDEAEALTLLIHSAANLARRAPKAFAAMVEKGKA</sequence>
<evidence type="ECO:0000313" key="3">
    <source>
        <dbReference type="EMBL" id="OAN31126.1"/>
    </source>
</evidence>
<gene>
    <name evidence="3" type="ORF">A4V15_14045</name>
</gene>
<reference evidence="3 4" key="1">
    <citation type="submission" date="2016-04" db="EMBL/GenBank/DDBJ databases">
        <title>Draft Genome Sequences of Staphylococcus capitis Strain H36, S. capitis Strain H65, S. cohnii Strain H62, S. hominis Strain H69, Mycobacterium iranicum Strain H39, Plantibacter sp. Strain H53, Pseudomonas oryzihabitans Strain H72, and Microbacterium sp. Strain H83, isolated from residential settings.</title>
        <authorList>
            <person name="Lymperopoulou D."/>
            <person name="Adams R.I."/>
            <person name="Lindow S."/>
            <person name="Coil D.A."/>
            <person name="Jospin G."/>
            <person name="Eisen J.A."/>
        </authorList>
    </citation>
    <scope>NUCLEOTIDE SEQUENCE [LARGE SCALE GENOMIC DNA]</scope>
    <source>
        <strain evidence="3 4">H72</strain>
    </source>
</reference>
<dbReference type="Proteomes" id="UP000078356">
    <property type="component" value="Unassembled WGS sequence"/>
</dbReference>
<evidence type="ECO:0000259" key="2">
    <source>
        <dbReference type="PROSITE" id="PS00036"/>
    </source>
</evidence>
<comment type="caution">
    <text evidence="3">The sequence shown here is derived from an EMBL/GenBank/DDBJ whole genome shotgun (WGS) entry which is preliminary data.</text>
</comment>
<feature type="compositionally biased region" description="Basic residues" evidence="1">
    <location>
        <begin position="9"/>
        <end position="22"/>
    </location>
</feature>
<feature type="domain" description="BZIP" evidence="2">
    <location>
        <begin position="11"/>
        <end position="26"/>
    </location>
</feature>